<keyword evidence="1" id="KW-0732">Signal</keyword>
<protein>
    <recommendedName>
        <fullName evidence="4">Secreted protein</fullName>
    </recommendedName>
</protein>
<accession>A0AAV7T946</accession>
<sequence length="84" mass="9529">MDVGLLFVWCVVVRELTYETSGDSFGPSFMSDRLLTSRPIRIEDGRDVRGWGLMRRRAEREDATGSCSCRLLVGLIVCGMRNKE</sequence>
<name>A0AAV7T946_PLEWA</name>
<organism evidence="2 3">
    <name type="scientific">Pleurodeles waltl</name>
    <name type="common">Iberian ribbed newt</name>
    <dbReference type="NCBI Taxonomy" id="8319"/>
    <lineage>
        <taxon>Eukaryota</taxon>
        <taxon>Metazoa</taxon>
        <taxon>Chordata</taxon>
        <taxon>Craniata</taxon>
        <taxon>Vertebrata</taxon>
        <taxon>Euteleostomi</taxon>
        <taxon>Amphibia</taxon>
        <taxon>Batrachia</taxon>
        <taxon>Caudata</taxon>
        <taxon>Salamandroidea</taxon>
        <taxon>Salamandridae</taxon>
        <taxon>Pleurodelinae</taxon>
        <taxon>Pleurodeles</taxon>
    </lineage>
</organism>
<feature type="chain" id="PRO_5043518594" description="Secreted protein" evidence="1">
    <location>
        <begin position="23"/>
        <end position="84"/>
    </location>
</feature>
<evidence type="ECO:0008006" key="4">
    <source>
        <dbReference type="Google" id="ProtNLM"/>
    </source>
</evidence>
<reference evidence="2" key="1">
    <citation type="journal article" date="2022" name="bioRxiv">
        <title>Sequencing and chromosome-scale assembly of the giantPleurodeles waltlgenome.</title>
        <authorList>
            <person name="Brown T."/>
            <person name="Elewa A."/>
            <person name="Iarovenko S."/>
            <person name="Subramanian E."/>
            <person name="Araus A.J."/>
            <person name="Petzold A."/>
            <person name="Susuki M."/>
            <person name="Suzuki K.-i.T."/>
            <person name="Hayashi T."/>
            <person name="Toyoda A."/>
            <person name="Oliveira C."/>
            <person name="Osipova E."/>
            <person name="Leigh N.D."/>
            <person name="Simon A."/>
            <person name="Yun M.H."/>
        </authorList>
    </citation>
    <scope>NUCLEOTIDE SEQUENCE</scope>
    <source>
        <strain evidence="2">20211129_DDA</strain>
        <tissue evidence="2">Liver</tissue>
    </source>
</reference>
<evidence type="ECO:0000313" key="2">
    <source>
        <dbReference type="EMBL" id="KAJ1172859.1"/>
    </source>
</evidence>
<comment type="caution">
    <text evidence="2">The sequence shown here is derived from an EMBL/GenBank/DDBJ whole genome shotgun (WGS) entry which is preliminary data.</text>
</comment>
<dbReference type="AlphaFoldDB" id="A0AAV7T946"/>
<keyword evidence="3" id="KW-1185">Reference proteome</keyword>
<evidence type="ECO:0000313" key="3">
    <source>
        <dbReference type="Proteomes" id="UP001066276"/>
    </source>
</evidence>
<proteinExistence type="predicted"/>
<dbReference type="EMBL" id="JANPWB010000007">
    <property type="protein sequence ID" value="KAJ1172859.1"/>
    <property type="molecule type" value="Genomic_DNA"/>
</dbReference>
<feature type="signal peptide" evidence="1">
    <location>
        <begin position="1"/>
        <end position="22"/>
    </location>
</feature>
<gene>
    <name evidence="2" type="ORF">NDU88_004701</name>
</gene>
<dbReference type="Proteomes" id="UP001066276">
    <property type="component" value="Chromosome 4_1"/>
</dbReference>
<evidence type="ECO:0000256" key="1">
    <source>
        <dbReference type="SAM" id="SignalP"/>
    </source>
</evidence>